<dbReference type="Proteomes" id="UP000613840">
    <property type="component" value="Unassembled WGS sequence"/>
</dbReference>
<keyword evidence="2" id="KW-1185">Reference proteome</keyword>
<organism evidence="1 2">
    <name type="scientific">Microlunatus endophyticus</name>
    <dbReference type="NCBI Taxonomy" id="1716077"/>
    <lineage>
        <taxon>Bacteria</taxon>
        <taxon>Bacillati</taxon>
        <taxon>Actinomycetota</taxon>
        <taxon>Actinomycetes</taxon>
        <taxon>Propionibacteriales</taxon>
        <taxon>Propionibacteriaceae</taxon>
        <taxon>Microlunatus</taxon>
    </lineage>
</organism>
<reference evidence="1" key="2">
    <citation type="submission" date="2020-09" db="EMBL/GenBank/DDBJ databases">
        <authorList>
            <person name="Sun Q."/>
            <person name="Zhou Y."/>
        </authorList>
    </citation>
    <scope>NUCLEOTIDE SEQUENCE</scope>
    <source>
        <strain evidence="1">CGMCC 4.7306</strain>
    </source>
</reference>
<proteinExistence type="predicted"/>
<comment type="caution">
    <text evidence="1">The sequence shown here is derived from an EMBL/GenBank/DDBJ whole genome shotgun (WGS) entry which is preliminary data.</text>
</comment>
<dbReference type="EMBL" id="BMMZ01000005">
    <property type="protein sequence ID" value="GGL65209.1"/>
    <property type="molecule type" value="Genomic_DNA"/>
</dbReference>
<sequence length="77" mass="9057">MINSDRLTDYTHDYVFRQQLNDRLAEAEQHRMIKEFRAAHPELRPAARIARVLRRAADRLAPEQAQPIKTRPVARPL</sequence>
<evidence type="ECO:0000313" key="2">
    <source>
        <dbReference type="Proteomes" id="UP000613840"/>
    </source>
</evidence>
<evidence type="ECO:0000313" key="1">
    <source>
        <dbReference type="EMBL" id="GGL65209.1"/>
    </source>
</evidence>
<name>A0A917W437_9ACTN</name>
<accession>A0A917W437</accession>
<dbReference type="AlphaFoldDB" id="A0A917W437"/>
<reference evidence="1" key="1">
    <citation type="journal article" date="2014" name="Int. J. Syst. Evol. Microbiol.">
        <title>Complete genome sequence of Corynebacterium casei LMG S-19264T (=DSM 44701T), isolated from a smear-ripened cheese.</title>
        <authorList>
            <consortium name="US DOE Joint Genome Institute (JGI-PGF)"/>
            <person name="Walter F."/>
            <person name="Albersmeier A."/>
            <person name="Kalinowski J."/>
            <person name="Ruckert C."/>
        </authorList>
    </citation>
    <scope>NUCLEOTIDE SEQUENCE</scope>
    <source>
        <strain evidence="1">CGMCC 4.7306</strain>
    </source>
</reference>
<protein>
    <submittedName>
        <fullName evidence="1">Uncharacterized protein</fullName>
    </submittedName>
</protein>
<dbReference type="RefSeq" id="WP_188895626.1">
    <property type="nucleotide sequence ID" value="NZ_BMMZ01000005.1"/>
</dbReference>
<gene>
    <name evidence="1" type="ORF">GCM10011575_24430</name>
</gene>